<proteinExistence type="predicted"/>
<accession>A0A0V0QT13</accession>
<feature type="transmembrane region" description="Helical" evidence="2">
    <location>
        <begin position="94"/>
        <end position="113"/>
    </location>
</feature>
<reference evidence="3 4" key="1">
    <citation type="journal article" date="2015" name="Sci. Rep.">
        <title>Genome of the facultative scuticociliatosis pathogen Pseudocohnilembus persalinus provides insight into its virulence through horizontal gene transfer.</title>
        <authorList>
            <person name="Xiong J."/>
            <person name="Wang G."/>
            <person name="Cheng J."/>
            <person name="Tian M."/>
            <person name="Pan X."/>
            <person name="Warren A."/>
            <person name="Jiang C."/>
            <person name="Yuan D."/>
            <person name="Miao W."/>
        </authorList>
    </citation>
    <scope>NUCLEOTIDE SEQUENCE [LARGE SCALE GENOMIC DNA]</scope>
    <source>
        <strain evidence="3">36N120E</strain>
    </source>
</reference>
<keyword evidence="2" id="KW-0812">Transmembrane</keyword>
<feature type="compositionally biased region" description="Basic and acidic residues" evidence="1">
    <location>
        <begin position="56"/>
        <end position="85"/>
    </location>
</feature>
<evidence type="ECO:0000256" key="2">
    <source>
        <dbReference type="SAM" id="Phobius"/>
    </source>
</evidence>
<dbReference type="InParanoid" id="A0A0V0QT13"/>
<evidence type="ECO:0000313" key="3">
    <source>
        <dbReference type="EMBL" id="KRX05513.1"/>
    </source>
</evidence>
<gene>
    <name evidence="3" type="ORF">PPERSA_12691</name>
</gene>
<evidence type="ECO:0000256" key="1">
    <source>
        <dbReference type="SAM" id="MobiDB-lite"/>
    </source>
</evidence>
<evidence type="ECO:0000313" key="4">
    <source>
        <dbReference type="Proteomes" id="UP000054937"/>
    </source>
</evidence>
<organism evidence="3 4">
    <name type="scientific">Pseudocohnilembus persalinus</name>
    <name type="common">Ciliate</name>
    <dbReference type="NCBI Taxonomy" id="266149"/>
    <lineage>
        <taxon>Eukaryota</taxon>
        <taxon>Sar</taxon>
        <taxon>Alveolata</taxon>
        <taxon>Ciliophora</taxon>
        <taxon>Intramacronucleata</taxon>
        <taxon>Oligohymenophorea</taxon>
        <taxon>Scuticociliatia</taxon>
        <taxon>Philasterida</taxon>
        <taxon>Pseudocohnilembidae</taxon>
        <taxon>Pseudocohnilembus</taxon>
    </lineage>
</organism>
<keyword evidence="2" id="KW-1133">Transmembrane helix</keyword>
<feature type="region of interest" description="Disordered" evidence="1">
    <location>
        <begin position="46"/>
        <end position="85"/>
    </location>
</feature>
<dbReference type="Proteomes" id="UP000054937">
    <property type="component" value="Unassembled WGS sequence"/>
</dbReference>
<keyword evidence="4" id="KW-1185">Reference proteome</keyword>
<name>A0A0V0QT13_PSEPJ</name>
<comment type="caution">
    <text evidence="3">The sequence shown here is derived from an EMBL/GenBank/DDBJ whole genome shotgun (WGS) entry which is preliminary data.</text>
</comment>
<dbReference type="EMBL" id="LDAU01000106">
    <property type="protein sequence ID" value="KRX05513.1"/>
    <property type="molecule type" value="Genomic_DNA"/>
</dbReference>
<protein>
    <submittedName>
        <fullName evidence="3">Uncharacterized protein</fullName>
    </submittedName>
</protein>
<keyword evidence="2" id="KW-0472">Membrane</keyword>
<sequence>MSIQDSIDYLQEVIQEANILTQQVNSEIEILDLQIEVEKEEQLKEELRKKKKKERIQKEQEEKEAKENQRKQREKQEQEEWNEKQRQIREEEDFQRFCGIFFITIIIACSIVLCCVCRNRIEYF</sequence>
<dbReference type="AlphaFoldDB" id="A0A0V0QT13"/>